<dbReference type="OrthoDB" id="16262at2759"/>
<evidence type="ECO:0000313" key="6">
    <source>
        <dbReference type="EMBL" id="CAG7639819.1"/>
    </source>
</evidence>
<keyword evidence="7" id="KW-1185">Reference proteome</keyword>
<dbReference type="InterPro" id="IPR045025">
    <property type="entry name" value="HACL1-like"/>
</dbReference>
<evidence type="ECO:0000259" key="5">
    <source>
        <dbReference type="Pfam" id="PF00205"/>
    </source>
</evidence>
<evidence type="ECO:0000256" key="2">
    <source>
        <dbReference type="ARBA" id="ARBA00022723"/>
    </source>
</evidence>
<keyword evidence="3" id="KW-0460">Magnesium</keyword>
<gene>
    <name evidence="6" type="ORF">AFUS01_LOCUS373</name>
</gene>
<dbReference type="GO" id="GO:0030976">
    <property type="term" value="F:thiamine pyrophosphate binding"/>
    <property type="evidence" value="ECO:0007669"/>
    <property type="project" value="InterPro"/>
</dbReference>
<dbReference type="PANTHER" id="PTHR43710:SF2">
    <property type="entry name" value="2-HYDROXYACYL-COA LYASE 1"/>
    <property type="match status" value="1"/>
</dbReference>
<proteinExistence type="predicted"/>
<organism evidence="6 7">
    <name type="scientific">Allacma fusca</name>
    <dbReference type="NCBI Taxonomy" id="39272"/>
    <lineage>
        <taxon>Eukaryota</taxon>
        <taxon>Metazoa</taxon>
        <taxon>Ecdysozoa</taxon>
        <taxon>Arthropoda</taxon>
        <taxon>Hexapoda</taxon>
        <taxon>Collembola</taxon>
        <taxon>Symphypleona</taxon>
        <taxon>Sminthuridae</taxon>
        <taxon>Allacma</taxon>
    </lineage>
</organism>
<keyword evidence="4" id="KW-0456">Lyase</keyword>
<comment type="caution">
    <text evidence="6">The sequence shown here is derived from an EMBL/GenBank/DDBJ whole genome shotgun (WGS) entry which is preliminary data.</text>
</comment>
<dbReference type="GO" id="GO:0000287">
    <property type="term" value="F:magnesium ion binding"/>
    <property type="evidence" value="ECO:0007669"/>
    <property type="project" value="InterPro"/>
</dbReference>
<dbReference type="GO" id="GO:0005777">
    <property type="term" value="C:peroxisome"/>
    <property type="evidence" value="ECO:0007669"/>
    <property type="project" value="TreeGrafter"/>
</dbReference>
<reference evidence="6" key="1">
    <citation type="submission" date="2021-06" db="EMBL/GenBank/DDBJ databases">
        <authorList>
            <person name="Hodson N. C."/>
            <person name="Mongue J. A."/>
            <person name="Jaron S. K."/>
        </authorList>
    </citation>
    <scope>NUCLEOTIDE SEQUENCE</scope>
</reference>
<evidence type="ECO:0000256" key="3">
    <source>
        <dbReference type="ARBA" id="ARBA00022842"/>
    </source>
</evidence>
<dbReference type="EMBL" id="CAJVCH010001605">
    <property type="protein sequence ID" value="CAG7639819.1"/>
    <property type="molecule type" value="Genomic_DNA"/>
</dbReference>
<dbReference type="Proteomes" id="UP000708208">
    <property type="component" value="Unassembled WGS sequence"/>
</dbReference>
<sequence>MDLLRKAERPLVIVGKGAAYARAEKNVNDFIRATDLPYLPTAMGKGVVPDDHPNCISPARSLALQKADVVLLLGARVNWMLHFGQPPRFNPNVKIIQVG</sequence>
<dbReference type="Pfam" id="PF00205">
    <property type="entry name" value="TPP_enzyme_M"/>
    <property type="match status" value="1"/>
</dbReference>
<name>A0A8J2J1U0_9HEXA</name>
<feature type="non-terminal residue" evidence="6">
    <location>
        <position position="1"/>
    </location>
</feature>
<accession>A0A8J2J1U0</accession>
<dbReference type="InterPro" id="IPR012000">
    <property type="entry name" value="Thiamin_PyroP_enz_cen_dom"/>
</dbReference>
<dbReference type="GO" id="GO:0001561">
    <property type="term" value="P:fatty acid alpha-oxidation"/>
    <property type="evidence" value="ECO:0007669"/>
    <property type="project" value="TreeGrafter"/>
</dbReference>
<evidence type="ECO:0000256" key="1">
    <source>
        <dbReference type="ARBA" id="ARBA00001964"/>
    </source>
</evidence>
<dbReference type="AlphaFoldDB" id="A0A8J2J1U0"/>
<evidence type="ECO:0000256" key="4">
    <source>
        <dbReference type="ARBA" id="ARBA00023239"/>
    </source>
</evidence>
<evidence type="ECO:0000313" key="7">
    <source>
        <dbReference type="Proteomes" id="UP000708208"/>
    </source>
</evidence>
<protein>
    <recommendedName>
        <fullName evidence="5">Thiamine pyrophosphate enzyme central domain-containing protein</fullName>
    </recommendedName>
</protein>
<keyword evidence="2" id="KW-0479">Metal-binding</keyword>
<dbReference type="GO" id="GO:0016829">
    <property type="term" value="F:lyase activity"/>
    <property type="evidence" value="ECO:0007669"/>
    <property type="project" value="UniProtKB-KW"/>
</dbReference>
<feature type="domain" description="Thiamine pyrophosphate enzyme central" evidence="5">
    <location>
        <begin position="2"/>
        <end position="98"/>
    </location>
</feature>
<dbReference type="PANTHER" id="PTHR43710">
    <property type="entry name" value="2-HYDROXYACYL-COA LYASE"/>
    <property type="match status" value="1"/>
</dbReference>
<comment type="cofactor">
    <cofactor evidence="1">
        <name>thiamine diphosphate</name>
        <dbReference type="ChEBI" id="CHEBI:58937"/>
    </cofactor>
</comment>